<evidence type="ECO:0000313" key="2">
    <source>
        <dbReference type="EMBL" id="PIU03872.1"/>
    </source>
</evidence>
<dbReference type="Pfam" id="PF13274">
    <property type="entry name" value="SocA_Panacea"/>
    <property type="match status" value="1"/>
</dbReference>
<name>A0A2M6XDY6_9BACT</name>
<evidence type="ECO:0000259" key="1">
    <source>
        <dbReference type="Pfam" id="PF13274"/>
    </source>
</evidence>
<comment type="caution">
    <text evidence="2">The sequence shown here is derived from an EMBL/GenBank/DDBJ whole genome shotgun (WGS) entry which is preliminary data.</text>
</comment>
<accession>A0A2M6XDY6</accession>
<sequence>MIKLTKSQQLLYQIIKSKGELEDKTKLVKLQYFADFIHYAFNNQPISQTSIVYTREKQGLLSRNFNSDLAVLKEEGLISESPKYHFRVKKEIETEFNKKEIKTIDFVLKKYGDVPYSDLVSICHSQIPYLSTTVGGVAEFFTAYNLVDEYSDYASFN</sequence>
<reference evidence="3" key="1">
    <citation type="submission" date="2017-09" db="EMBL/GenBank/DDBJ databases">
        <title>Depth-based differentiation of microbial function through sediment-hosted aquifers and enrichment of novel symbionts in the deep terrestrial subsurface.</title>
        <authorList>
            <person name="Probst A.J."/>
            <person name="Ladd B."/>
            <person name="Jarett J.K."/>
            <person name="Geller-Mcgrath D.E."/>
            <person name="Sieber C.M.K."/>
            <person name="Emerson J.B."/>
            <person name="Anantharaman K."/>
            <person name="Thomas B.C."/>
            <person name="Malmstrom R."/>
            <person name="Stieglmeier M."/>
            <person name="Klingl A."/>
            <person name="Woyke T."/>
            <person name="Ryan C.M."/>
            <person name="Banfield J.F."/>
        </authorList>
    </citation>
    <scope>NUCLEOTIDE SEQUENCE [LARGE SCALE GENOMIC DNA]</scope>
</reference>
<gene>
    <name evidence="2" type="ORF">COT44_01145</name>
</gene>
<dbReference type="EMBL" id="PEYO01000005">
    <property type="protein sequence ID" value="PIU03872.1"/>
    <property type="molecule type" value="Genomic_DNA"/>
</dbReference>
<dbReference type="Proteomes" id="UP000228996">
    <property type="component" value="Unassembled WGS sequence"/>
</dbReference>
<dbReference type="AlphaFoldDB" id="A0A2M6XDY6"/>
<protein>
    <recommendedName>
        <fullName evidence="1">Antitoxin SocA-like Panacea domain-containing protein</fullName>
    </recommendedName>
</protein>
<evidence type="ECO:0000313" key="3">
    <source>
        <dbReference type="Proteomes" id="UP000228996"/>
    </source>
</evidence>
<organism evidence="2 3">
    <name type="scientific">Candidatus Shapirobacteria bacterium CG08_land_8_20_14_0_20_39_18</name>
    <dbReference type="NCBI Taxonomy" id="1974883"/>
    <lineage>
        <taxon>Bacteria</taxon>
        <taxon>Candidatus Shapironibacteriota</taxon>
    </lineage>
</organism>
<dbReference type="InterPro" id="IPR025272">
    <property type="entry name" value="SocA_Panacea"/>
</dbReference>
<feature type="domain" description="Antitoxin SocA-like Panacea" evidence="1">
    <location>
        <begin position="27"/>
        <end position="126"/>
    </location>
</feature>
<proteinExistence type="predicted"/>